<sequence length="246" mass="28159">MDCASDYNVDESLLGLGEFILLEILSEMEIPQDAQQFLILCRKTFKLLIHPRYAKIIQSIFEIRPIFIINEDWQGRSDQNKFIHSDQDGFCTIAMNPVIREGIVKIQVIFENSTYHNRMIGIADASCCFAAGNWPTDQGNNQKTVKYYSDGNLSHITYSKVNQKYADGQRVAVEVDMTTVPRKATFFVDDIEQPNFVIDIPEAVRFWTCTLNKSSSFVVINFEKLIKSTSQGVYGSKALQWGKEWK</sequence>
<dbReference type="AlphaFoldDB" id="A0A5J4UJC1"/>
<evidence type="ECO:0000313" key="2">
    <source>
        <dbReference type="Proteomes" id="UP000324800"/>
    </source>
</evidence>
<evidence type="ECO:0008006" key="3">
    <source>
        <dbReference type="Google" id="ProtNLM"/>
    </source>
</evidence>
<reference evidence="1 2" key="1">
    <citation type="submission" date="2019-03" db="EMBL/GenBank/DDBJ databases">
        <title>Single cell metagenomics reveals metabolic interactions within the superorganism composed of flagellate Streblomastix strix and complex community of Bacteroidetes bacteria on its surface.</title>
        <authorList>
            <person name="Treitli S.C."/>
            <person name="Kolisko M."/>
            <person name="Husnik F."/>
            <person name="Keeling P."/>
            <person name="Hampl V."/>
        </authorList>
    </citation>
    <scope>NUCLEOTIDE SEQUENCE [LARGE SCALE GENOMIC DNA]</scope>
    <source>
        <strain evidence="1">ST1C</strain>
    </source>
</reference>
<evidence type="ECO:0000313" key="1">
    <source>
        <dbReference type="EMBL" id="KAA6370323.1"/>
    </source>
</evidence>
<protein>
    <recommendedName>
        <fullName evidence="3">F-box domain-containing protein</fullName>
    </recommendedName>
</protein>
<dbReference type="Proteomes" id="UP000324800">
    <property type="component" value="Unassembled WGS sequence"/>
</dbReference>
<name>A0A5J4UJC1_9EUKA</name>
<comment type="caution">
    <text evidence="1">The sequence shown here is derived from an EMBL/GenBank/DDBJ whole genome shotgun (WGS) entry which is preliminary data.</text>
</comment>
<accession>A0A5J4UJC1</accession>
<proteinExistence type="predicted"/>
<gene>
    <name evidence="1" type="ORF">EZS28_034149</name>
</gene>
<dbReference type="EMBL" id="SNRW01015503">
    <property type="protein sequence ID" value="KAA6370323.1"/>
    <property type="molecule type" value="Genomic_DNA"/>
</dbReference>
<organism evidence="1 2">
    <name type="scientific">Streblomastix strix</name>
    <dbReference type="NCBI Taxonomy" id="222440"/>
    <lineage>
        <taxon>Eukaryota</taxon>
        <taxon>Metamonada</taxon>
        <taxon>Preaxostyla</taxon>
        <taxon>Oxymonadida</taxon>
        <taxon>Streblomastigidae</taxon>
        <taxon>Streblomastix</taxon>
    </lineage>
</organism>